<evidence type="ECO:0000313" key="3">
    <source>
        <dbReference type="Proteomes" id="UP000265520"/>
    </source>
</evidence>
<dbReference type="AlphaFoldDB" id="A0A392MTT1"/>
<feature type="region of interest" description="Disordered" evidence="1">
    <location>
        <begin position="133"/>
        <end position="182"/>
    </location>
</feature>
<dbReference type="PANTHER" id="PTHR46694">
    <property type="entry name" value="AT-RICH INTERACTIVE DOMAIN-CONTAINING PROTEIN 4"/>
    <property type="match status" value="1"/>
</dbReference>
<dbReference type="EMBL" id="LXQA010017522">
    <property type="protein sequence ID" value="MCH90068.1"/>
    <property type="molecule type" value="Genomic_DNA"/>
</dbReference>
<reference evidence="2 3" key="1">
    <citation type="journal article" date="2018" name="Front. Plant Sci.">
        <title>Red Clover (Trifolium pratense) and Zigzag Clover (T. medium) - A Picture of Genomic Similarities and Differences.</title>
        <authorList>
            <person name="Dluhosova J."/>
            <person name="Istvanek J."/>
            <person name="Nedelnik J."/>
            <person name="Repkova J."/>
        </authorList>
    </citation>
    <scope>NUCLEOTIDE SEQUENCE [LARGE SCALE GENOMIC DNA]</scope>
    <source>
        <strain evidence="3">cv. 10/8</strain>
        <tissue evidence="2">Leaf</tissue>
    </source>
</reference>
<dbReference type="InterPro" id="IPR042293">
    <property type="entry name" value="ARID4"/>
</dbReference>
<accession>A0A392MTT1</accession>
<evidence type="ECO:0000256" key="1">
    <source>
        <dbReference type="SAM" id="MobiDB-lite"/>
    </source>
</evidence>
<sequence>MFLFVKVLIKPTYDELGRVLEQLQPDFVYLQGQQLDDRGEIGSLVWEDFDLSTPEALCGLFSSKLPNTVYLETPKGEKLAEALHSEYAASHFNQAFFSVAQSTSSHTWDAFQLAQASFRLYCAQNNVVSHNSRTGGSKLGPQILGEPPNIEVGPCEANTKEEEEDSPETSSSIKIYDDDVNT</sequence>
<organism evidence="2 3">
    <name type="scientific">Trifolium medium</name>
    <dbReference type="NCBI Taxonomy" id="97028"/>
    <lineage>
        <taxon>Eukaryota</taxon>
        <taxon>Viridiplantae</taxon>
        <taxon>Streptophyta</taxon>
        <taxon>Embryophyta</taxon>
        <taxon>Tracheophyta</taxon>
        <taxon>Spermatophyta</taxon>
        <taxon>Magnoliopsida</taxon>
        <taxon>eudicotyledons</taxon>
        <taxon>Gunneridae</taxon>
        <taxon>Pentapetalae</taxon>
        <taxon>rosids</taxon>
        <taxon>fabids</taxon>
        <taxon>Fabales</taxon>
        <taxon>Fabaceae</taxon>
        <taxon>Papilionoideae</taxon>
        <taxon>50 kb inversion clade</taxon>
        <taxon>NPAAA clade</taxon>
        <taxon>Hologalegina</taxon>
        <taxon>IRL clade</taxon>
        <taxon>Trifolieae</taxon>
        <taxon>Trifolium</taxon>
    </lineage>
</organism>
<keyword evidence="3" id="KW-1185">Reference proteome</keyword>
<comment type="caution">
    <text evidence="2">The sequence shown here is derived from an EMBL/GenBank/DDBJ whole genome shotgun (WGS) entry which is preliminary data.</text>
</comment>
<feature type="non-terminal residue" evidence="2">
    <location>
        <position position="182"/>
    </location>
</feature>
<name>A0A392MTT1_9FABA</name>
<proteinExistence type="predicted"/>
<gene>
    <name evidence="2" type="ORF">A2U01_0010975</name>
</gene>
<evidence type="ECO:0000313" key="2">
    <source>
        <dbReference type="EMBL" id="MCH90068.1"/>
    </source>
</evidence>
<dbReference type="PANTHER" id="PTHR46694:SF5">
    <property type="entry name" value="ARID_BRIGHT DNA-BINDING DOMAIN PROTEIN"/>
    <property type="match status" value="1"/>
</dbReference>
<dbReference type="Proteomes" id="UP000265520">
    <property type="component" value="Unassembled WGS sequence"/>
</dbReference>
<protein>
    <submittedName>
        <fullName evidence="2">AT-rich interactive domain-containing protein 4-like</fullName>
    </submittedName>
</protein>